<dbReference type="InterPro" id="IPR053738">
    <property type="entry name" value="Lambda_capsid_assembly"/>
</dbReference>
<name>A0ABW5NDS6_9SPHI</name>
<sequence>MEFQRSELLTFLANEGITPDVMLEAAEARFAPLFFPRFFRTLDPTVSLEYETILSNETLEAMATVGSRDSEYPLHSRQGIDKLKGEVPPIFVRRKFNAQELRNLEIILGSNALGLPERLRQVMAREVDDYVYSRNAVLRRLDAMVKQAVFNGTISITLDNNPNGVVFDVPLITDANRLNASADWDNVDSDIVKDFETVRLKSLITGVGFERVLISESKWFKIINNKSLQNLLKGFFNPGSNARYAFTLENINAVLTANRFPVFEIISDLAYVQVDGKKQVTTSINVDNAVFIPAGDLGVIHNALADEQITQIPNVTYLTSENVLLSRWREQKPLAEITEAVYNAFPGLTQAKNIFILNTKGA</sequence>
<accession>A0ABW5NDS6</accession>
<protein>
    <submittedName>
        <fullName evidence="1">Major capsid protein</fullName>
    </submittedName>
</protein>
<comment type="caution">
    <text evidence="1">The sequence shown here is derived from an EMBL/GenBank/DDBJ whole genome shotgun (WGS) entry which is preliminary data.</text>
</comment>
<dbReference type="EMBL" id="JBHUMA010000003">
    <property type="protein sequence ID" value="MFD2597331.1"/>
    <property type="molecule type" value="Genomic_DNA"/>
</dbReference>
<evidence type="ECO:0000313" key="2">
    <source>
        <dbReference type="Proteomes" id="UP001597393"/>
    </source>
</evidence>
<organism evidence="1 2">
    <name type="scientific">Sphingobacterium corticis</name>
    <dbReference type="NCBI Taxonomy" id="1812823"/>
    <lineage>
        <taxon>Bacteria</taxon>
        <taxon>Pseudomonadati</taxon>
        <taxon>Bacteroidota</taxon>
        <taxon>Sphingobacteriia</taxon>
        <taxon>Sphingobacteriales</taxon>
        <taxon>Sphingobacteriaceae</taxon>
        <taxon>Sphingobacterium</taxon>
    </lineage>
</organism>
<gene>
    <name evidence="1" type="ORF">ACFSQ3_00085</name>
</gene>
<dbReference type="Pfam" id="PF03864">
    <property type="entry name" value="Phage_cap_E"/>
    <property type="match status" value="1"/>
</dbReference>
<dbReference type="InterPro" id="IPR005564">
    <property type="entry name" value="Major_capsid_GpE"/>
</dbReference>
<dbReference type="Gene3D" id="3.90.1690.10">
    <property type="entry name" value="phage-related protein like domain"/>
    <property type="match status" value="1"/>
</dbReference>
<dbReference type="RefSeq" id="WP_380866420.1">
    <property type="nucleotide sequence ID" value="NZ_JBHUMA010000003.1"/>
</dbReference>
<evidence type="ECO:0000313" key="1">
    <source>
        <dbReference type="EMBL" id="MFD2597331.1"/>
    </source>
</evidence>
<proteinExistence type="predicted"/>
<dbReference type="Proteomes" id="UP001597393">
    <property type="component" value="Unassembled WGS sequence"/>
</dbReference>
<reference evidence="2" key="1">
    <citation type="journal article" date="2019" name="Int. J. Syst. Evol. Microbiol.">
        <title>The Global Catalogue of Microorganisms (GCM) 10K type strain sequencing project: providing services to taxonomists for standard genome sequencing and annotation.</title>
        <authorList>
            <consortium name="The Broad Institute Genomics Platform"/>
            <consortium name="The Broad Institute Genome Sequencing Center for Infectious Disease"/>
            <person name="Wu L."/>
            <person name="Ma J."/>
        </authorList>
    </citation>
    <scope>NUCLEOTIDE SEQUENCE [LARGE SCALE GENOMIC DNA]</scope>
    <source>
        <strain evidence="2">KCTC 42248</strain>
    </source>
</reference>
<keyword evidence="2" id="KW-1185">Reference proteome</keyword>